<reference evidence="2 3" key="1">
    <citation type="journal article" date="2024" name="Science">
        <title>Giant polyketide synthase enzymes in the biosynthesis of giant marine polyether toxins.</title>
        <authorList>
            <person name="Fallon T.R."/>
            <person name="Shende V.V."/>
            <person name="Wierzbicki I.H."/>
            <person name="Pendleton A.L."/>
            <person name="Watervoot N.F."/>
            <person name="Auber R.P."/>
            <person name="Gonzalez D.J."/>
            <person name="Wisecaver J.H."/>
            <person name="Moore B.S."/>
        </authorList>
    </citation>
    <scope>NUCLEOTIDE SEQUENCE [LARGE SCALE GENOMIC DNA]</scope>
    <source>
        <strain evidence="2 3">12B1</strain>
    </source>
</reference>
<organism evidence="2 3">
    <name type="scientific">Prymnesium parvum</name>
    <name type="common">Toxic golden alga</name>
    <dbReference type="NCBI Taxonomy" id="97485"/>
    <lineage>
        <taxon>Eukaryota</taxon>
        <taxon>Haptista</taxon>
        <taxon>Haptophyta</taxon>
        <taxon>Prymnesiophyceae</taxon>
        <taxon>Prymnesiales</taxon>
        <taxon>Prymnesiaceae</taxon>
        <taxon>Prymnesium</taxon>
    </lineage>
</organism>
<evidence type="ECO:0000259" key="1">
    <source>
        <dbReference type="Pfam" id="PF08885"/>
    </source>
</evidence>
<dbReference type="Proteomes" id="UP001515480">
    <property type="component" value="Unassembled WGS sequence"/>
</dbReference>
<evidence type="ECO:0000313" key="3">
    <source>
        <dbReference type="Proteomes" id="UP001515480"/>
    </source>
</evidence>
<evidence type="ECO:0000313" key="2">
    <source>
        <dbReference type="EMBL" id="KAL1507067.1"/>
    </source>
</evidence>
<dbReference type="AlphaFoldDB" id="A0AB34ISX7"/>
<keyword evidence="3" id="KW-1185">Reference proteome</keyword>
<sequence>MVWCTALPVRPRSPPLAHGDVLLLLGSCFATDVGERLHLAGHPSLYNPLGTMFNPVSIGRTVRRLAGARLFQAEDLQWCEQQEHYFCYEAGARYTHPDAGACLTQLNEAVGRGHAQLMRSECLFLTLGSAWVYTLRSTETVVANCHRQPQQAFHRSILSPSDVAVHLNDAVAAARAVNPGIRIVLTVSPVRHWREGPVESSRSKAHLLAAAHQVVEADRDRRQLRACFFSLGAPRPISYFEAYEVIMDELRDYRWYKPDMLHPSEAAVDIVFQRLLASYFAEGDAPIRAAIQVIEAILDWLPVKLHRKRTSKRSLPTISVLRIRFLIFRRPFVLQRSTDPSDPRVEQLVALLHKIW</sequence>
<name>A0AB34ISX7_PRYPA</name>
<accession>A0AB34ISX7</accession>
<feature type="domain" description="GSCFA" evidence="1">
    <location>
        <begin position="22"/>
        <end position="274"/>
    </location>
</feature>
<comment type="caution">
    <text evidence="2">The sequence shown here is derived from an EMBL/GenBank/DDBJ whole genome shotgun (WGS) entry which is preliminary data.</text>
</comment>
<protein>
    <recommendedName>
        <fullName evidence="1">GSCFA domain-containing protein</fullName>
    </recommendedName>
</protein>
<dbReference type="InterPro" id="IPR014982">
    <property type="entry name" value="GSCFA"/>
</dbReference>
<dbReference type="Pfam" id="PF08885">
    <property type="entry name" value="GSCFA"/>
    <property type="match status" value="1"/>
</dbReference>
<dbReference type="SUPFAM" id="SSF52266">
    <property type="entry name" value="SGNH hydrolase"/>
    <property type="match status" value="1"/>
</dbReference>
<dbReference type="EMBL" id="JBGBPQ010000018">
    <property type="protein sequence ID" value="KAL1507067.1"/>
    <property type="molecule type" value="Genomic_DNA"/>
</dbReference>
<gene>
    <name evidence="2" type="ORF">AB1Y20_007928</name>
</gene>
<proteinExistence type="predicted"/>